<evidence type="ECO:0000313" key="1">
    <source>
        <dbReference type="Proteomes" id="UP000095283"/>
    </source>
</evidence>
<keyword evidence="1" id="KW-1185">Reference proteome</keyword>
<evidence type="ECO:0000313" key="2">
    <source>
        <dbReference type="WBParaSite" id="Hba_08871"/>
    </source>
</evidence>
<accession>A0A1I7WUP7</accession>
<reference evidence="2" key="1">
    <citation type="submission" date="2016-11" db="UniProtKB">
        <authorList>
            <consortium name="WormBaseParasite"/>
        </authorList>
    </citation>
    <scope>IDENTIFICATION</scope>
</reference>
<dbReference type="AlphaFoldDB" id="A0A1I7WUP7"/>
<name>A0A1I7WUP7_HETBA</name>
<proteinExistence type="predicted"/>
<organism evidence="1 2">
    <name type="scientific">Heterorhabditis bacteriophora</name>
    <name type="common">Entomopathogenic nematode worm</name>
    <dbReference type="NCBI Taxonomy" id="37862"/>
    <lineage>
        <taxon>Eukaryota</taxon>
        <taxon>Metazoa</taxon>
        <taxon>Ecdysozoa</taxon>
        <taxon>Nematoda</taxon>
        <taxon>Chromadorea</taxon>
        <taxon>Rhabditida</taxon>
        <taxon>Rhabditina</taxon>
        <taxon>Rhabditomorpha</taxon>
        <taxon>Strongyloidea</taxon>
        <taxon>Heterorhabditidae</taxon>
        <taxon>Heterorhabditis</taxon>
    </lineage>
</organism>
<sequence>MEQIKAVLISYLIFFCLDGSIDNNGQNFLKVDNLTYIVFSCLRLD</sequence>
<dbReference type="WBParaSite" id="Hba_08871">
    <property type="protein sequence ID" value="Hba_08871"/>
    <property type="gene ID" value="Hba_08871"/>
</dbReference>
<protein>
    <submittedName>
        <fullName evidence="2">Uncharacterized protein</fullName>
    </submittedName>
</protein>
<dbReference type="Proteomes" id="UP000095283">
    <property type="component" value="Unplaced"/>
</dbReference>